<dbReference type="Gene3D" id="1.10.10.2520">
    <property type="entry name" value="Cell wall hydrolase SleB, domain 1"/>
    <property type="match status" value="1"/>
</dbReference>
<evidence type="ECO:0000259" key="2">
    <source>
        <dbReference type="Pfam" id="PF07486"/>
    </source>
</evidence>
<dbReference type="Pfam" id="PF07486">
    <property type="entry name" value="Hydrolase_2"/>
    <property type="match status" value="1"/>
</dbReference>
<keyword evidence="3" id="KW-0378">Hydrolase</keyword>
<name>A0A2T4JDY7_FUSBL</name>
<feature type="domain" description="Cell wall hydrolase SleB" evidence="2">
    <location>
        <begin position="122"/>
        <end position="229"/>
    </location>
</feature>
<proteinExistence type="predicted"/>
<feature type="chain" id="PRO_5015538158" evidence="1">
    <location>
        <begin position="22"/>
        <end position="236"/>
    </location>
</feature>
<keyword evidence="4" id="KW-1185">Reference proteome</keyword>
<dbReference type="AlphaFoldDB" id="A0A2T4JDY7"/>
<dbReference type="GO" id="GO:0016787">
    <property type="term" value="F:hydrolase activity"/>
    <property type="evidence" value="ECO:0007669"/>
    <property type="project" value="UniProtKB-KW"/>
</dbReference>
<evidence type="ECO:0000313" key="4">
    <source>
        <dbReference type="Proteomes" id="UP000241362"/>
    </source>
</evidence>
<organism evidence="3 4">
    <name type="scientific">Fuscovulum blasticum DSM 2131</name>
    <dbReference type="NCBI Taxonomy" id="1188250"/>
    <lineage>
        <taxon>Bacteria</taxon>
        <taxon>Pseudomonadati</taxon>
        <taxon>Pseudomonadota</taxon>
        <taxon>Alphaproteobacteria</taxon>
        <taxon>Rhodobacterales</taxon>
        <taxon>Paracoccaceae</taxon>
        <taxon>Pseudogemmobacter</taxon>
    </lineage>
</organism>
<comment type="caution">
    <text evidence="3">The sequence shown here is derived from an EMBL/GenBank/DDBJ whole genome shotgun (WGS) entry which is preliminary data.</text>
</comment>
<dbReference type="InterPro" id="IPR011105">
    <property type="entry name" value="Cell_wall_hydrolase_SleB"/>
</dbReference>
<reference evidence="3 4" key="1">
    <citation type="submission" date="2018-03" db="EMBL/GenBank/DDBJ databases">
        <title>Rhodobacter blasticus.</title>
        <authorList>
            <person name="Meyer T.E."/>
            <person name="Miller S."/>
            <person name="Lodha T."/>
            <person name="Gandham S."/>
            <person name="Chintalapati S."/>
            <person name="Chintalapati V.R."/>
        </authorList>
    </citation>
    <scope>NUCLEOTIDE SEQUENCE [LARGE SCALE GENOMIC DNA]</scope>
    <source>
        <strain evidence="3 4">DSM 2131</strain>
    </source>
</reference>
<accession>A0A2T4JDY7</accession>
<protein>
    <submittedName>
        <fullName evidence="3">Cell wall hydrolase</fullName>
    </submittedName>
</protein>
<feature type="signal peptide" evidence="1">
    <location>
        <begin position="1"/>
        <end position="21"/>
    </location>
</feature>
<keyword evidence="1" id="KW-0732">Signal</keyword>
<sequence length="236" mass="25247">MTSLRKLTGLALVAIWALAQAADADVSRSDKNTPANAVIASEMGQLLGAENRRLGGLSGETLAAIAAGPQVQAVPKVKLKAMQPKLEPAVQYSAAWLMTQPEPKGDENWQCLTEAIYFEARGETIKGQFAVAEVILNRADSGLYPRSICGVVKQRGGGACQFSYICDSRSNRMGEAGPRAIAGRIARLMLDGAPRALTDGATHFHTRGVRPGWARRFPQTAAIGAHMFYRQPGTRG</sequence>
<dbReference type="Proteomes" id="UP000241362">
    <property type="component" value="Unassembled WGS sequence"/>
</dbReference>
<dbReference type="EMBL" id="PZKE01000002">
    <property type="protein sequence ID" value="PTE16027.1"/>
    <property type="molecule type" value="Genomic_DNA"/>
</dbReference>
<evidence type="ECO:0000256" key="1">
    <source>
        <dbReference type="SAM" id="SignalP"/>
    </source>
</evidence>
<dbReference type="InterPro" id="IPR042047">
    <property type="entry name" value="SleB_dom1"/>
</dbReference>
<gene>
    <name evidence="3" type="ORF">C5F44_03055</name>
</gene>
<evidence type="ECO:0000313" key="3">
    <source>
        <dbReference type="EMBL" id="PTE16027.1"/>
    </source>
</evidence>